<dbReference type="NCBIfam" id="TIGR01239">
    <property type="entry name" value="galT_2"/>
    <property type="match status" value="1"/>
</dbReference>
<dbReference type="InterPro" id="IPR005849">
    <property type="entry name" value="GalP_Utransf_N"/>
</dbReference>
<dbReference type="EC" id="2.7.7.12" evidence="10"/>
<dbReference type="PANTHER" id="PTHR39191">
    <property type="entry name" value="GALACTOSE-1-PHOSPHATE URIDYLYLTRANSFERASE"/>
    <property type="match status" value="1"/>
</dbReference>
<feature type="domain" description="Galactose-1-phosphate uridyl transferase C-terminal" evidence="12">
    <location>
        <begin position="250"/>
        <end position="426"/>
    </location>
</feature>
<dbReference type="GO" id="GO:0008108">
    <property type="term" value="F:UDP-glucose:hexose-1-phosphate uridylyltransferase activity"/>
    <property type="evidence" value="ECO:0007669"/>
    <property type="project" value="UniProtKB-UniRule"/>
</dbReference>
<reference evidence="13 14" key="2">
    <citation type="submission" date="2016-08" db="EMBL/GenBank/DDBJ databases">
        <title>Orenia metallireducens sp. nov. strain Z6, a Novel Metal-reducing Firmicute from the Deep Subsurface.</title>
        <authorList>
            <person name="Maxim B.I."/>
            <person name="Kenneth K."/>
            <person name="Flynn T.M."/>
            <person name="Oloughlin E.J."/>
            <person name="Locke R.A."/>
            <person name="Weber J.R."/>
            <person name="Egan S.M."/>
            <person name="Mackie R.I."/>
            <person name="Cann I.K."/>
        </authorList>
    </citation>
    <scope>NUCLEOTIDE SEQUENCE [LARGE SCALE GENOMIC DNA]</scope>
    <source>
        <strain evidence="13 14">Z6</strain>
    </source>
</reference>
<sequence>MTNHIALEIEKLLSYGLEKGLLNKWDLVPTRNAIMDLLQLSEPYPQKLDYKVEDSPQSILNKLVDYAAKEGLLEADTITYRDLFDTKIMGLLMPRQSEVVSNFWTRAEDNIKDATDYFYALSQDSNYIRKDRIAKNMHWLAETNYGDLEITINLSKPEKDPKAIAAAKKMQQSSYPKCFLCFENVGYPGRVNHPARQNHRVIPINLNNQQWFLQYSPYVYYNEHSIVFSAKHEPMCIDRDTFINLLDFVEQIPHYFLGSNADLPLVGGSILSHDHFQGGHHSFPMEKAEIETKYLHPNFSEVEAGIVNWPMSVIRLQSKDKKQIIELADLILSNWREYSDLSREIQAFSKKNGEKIPHNTITPIARNQKGIFELDLVLRNNRTSLDYPAGIFHPHQELHHIKKENIGLIEVMGLAVLPGRLKYELGQLEEYLTGEEIYNQKSILDTDIAKHAKWIEELLLKYGSKLSKEEAKKVLQKEIGIKFAKVLEHAGVFKQDQKGKEGFDQFLTMVGFKKNN</sequence>
<evidence type="ECO:0000256" key="4">
    <source>
        <dbReference type="ARBA" id="ARBA00008706"/>
    </source>
</evidence>
<dbReference type="Pfam" id="PF01087">
    <property type="entry name" value="GalP_UDP_transf"/>
    <property type="match status" value="1"/>
</dbReference>
<keyword evidence="9 10" id="KW-0119">Carbohydrate metabolism</keyword>
<evidence type="ECO:0000256" key="2">
    <source>
        <dbReference type="ARBA" id="ARBA00004496"/>
    </source>
</evidence>
<comment type="pathway">
    <text evidence="3 10">Carbohydrate metabolism; galactose metabolism.</text>
</comment>
<proteinExistence type="inferred from homology"/>
<evidence type="ECO:0000256" key="1">
    <source>
        <dbReference type="ARBA" id="ARBA00001107"/>
    </source>
</evidence>
<comment type="caution">
    <text evidence="13">The sequence shown here is derived from an EMBL/GenBank/DDBJ whole genome shotgun (WGS) entry which is preliminary data.</text>
</comment>
<comment type="subcellular location">
    <subcellularLocation>
        <location evidence="2 10">Cytoplasm</location>
    </subcellularLocation>
</comment>
<dbReference type="AlphaFoldDB" id="A0A1C0ADH8"/>
<keyword evidence="5 10" id="KW-0963">Cytoplasm</keyword>
<dbReference type="OrthoDB" id="2293at2"/>
<dbReference type="EMBL" id="LWDV01000002">
    <property type="protein sequence ID" value="OCL28746.1"/>
    <property type="molecule type" value="Genomic_DNA"/>
</dbReference>
<comment type="similarity">
    <text evidence="4 10">Belongs to the galactose-1-phosphate uridylyltransferase type 2 family.</text>
</comment>
<dbReference type="NCBIfam" id="NF003629">
    <property type="entry name" value="PRK05270.1-2"/>
    <property type="match status" value="1"/>
</dbReference>
<keyword evidence="6 10" id="KW-0808">Transferase</keyword>
<evidence type="ECO:0000313" key="14">
    <source>
        <dbReference type="Proteomes" id="UP000093514"/>
    </source>
</evidence>
<dbReference type="Pfam" id="PF02744">
    <property type="entry name" value="GalP_UDP_tr_C"/>
    <property type="match status" value="1"/>
</dbReference>
<dbReference type="InterPro" id="IPR000766">
    <property type="entry name" value="GalP_uridyl_Trfase_II"/>
</dbReference>
<evidence type="ECO:0000256" key="6">
    <source>
        <dbReference type="ARBA" id="ARBA00022679"/>
    </source>
</evidence>
<keyword evidence="7 10" id="KW-0548">Nucleotidyltransferase</keyword>
<evidence type="ECO:0000256" key="9">
    <source>
        <dbReference type="ARBA" id="ARBA00023277"/>
    </source>
</evidence>
<evidence type="ECO:0000256" key="7">
    <source>
        <dbReference type="ARBA" id="ARBA00022695"/>
    </source>
</evidence>
<evidence type="ECO:0000313" key="13">
    <source>
        <dbReference type="EMBL" id="OCL28746.1"/>
    </source>
</evidence>
<keyword evidence="14" id="KW-1185">Reference proteome</keyword>
<organism evidence="13 14">
    <name type="scientific">Orenia metallireducens</name>
    <dbReference type="NCBI Taxonomy" id="1413210"/>
    <lineage>
        <taxon>Bacteria</taxon>
        <taxon>Bacillati</taxon>
        <taxon>Bacillota</taxon>
        <taxon>Clostridia</taxon>
        <taxon>Halanaerobiales</taxon>
        <taxon>Halobacteroidaceae</taxon>
        <taxon>Orenia</taxon>
    </lineage>
</organism>
<evidence type="ECO:0000256" key="5">
    <source>
        <dbReference type="ARBA" id="ARBA00022490"/>
    </source>
</evidence>
<accession>A0A1C0ADH8</accession>
<dbReference type="PANTHER" id="PTHR39191:SF1">
    <property type="entry name" value="DUF4922 DOMAIN-CONTAINING PROTEIN"/>
    <property type="match status" value="1"/>
</dbReference>
<keyword evidence="8 10" id="KW-0299">Galactose metabolism</keyword>
<comment type="catalytic activity">
    <reaction evidence="1 10">
        <text>alpha-D-galactose 1-phosphate + UDP-alpha-D-glucose = alpha-D-glucose 1-phosphate + UDP-alpha-D-galactose</text>
        <dbReference type="Rhea" id="RHEA:13989"/>
        <dbReference type="ChEBI" id="CHEBI:58336"/>
        <dbReference type="ChEBI" id="CHEBI:58601"/>
        <dbReference type="ChEBI" id="CHEBI:58885"/>
        <dbReference type="ChEBI" id="CHEBI:66914"/>
        <dbReference type="EC" id="2.7.7.12"/>
    </reaction>
</comment>
<dbReference type="GO" id="GO:0005737">
    <property type="term" value="C:cytoplasm"/>
    <property type="evidence" value="ECO:0007669"/>
    <property type="project" value="UniProtKB-SubCell"/>
</dbReference>
<dbReference type="RefSeq" id="WP_068714251.1">
    <property type="nucleotide sequence ID" value="NZ_LWDV01000002.1"/>
</dbReference>
<reference evidence="14" key="1">
    <citation type="submission" date="2016-07" db="EMBL/GenBank/DDBJ databases">
        <authorList>
            <person name="Florea S."/>
            <person name="Webb J.S."/>
            <person name="Jaromczyk J."/>
            <person name="Schardl C.L."/>
        </authorList>
    </citation>
    <scope>NUCLEOTIDE SEQUENCE [LARGE SCALE GENOMIC DNA]</scope>
    <source>
        <strain evidence="14">Z6</strain>
    </source>
</reference>
<evidence type="ECO:0000256" key="3">
    <source>
        <dbReference type="ARBA" id="ARBA00004947"/>
    </source>
</evidence>
<dbReference type="GO" id="GO:0006012">
    <property type="term" value="P:galactose metabolic process"/>
    <property type="evidence" value="ECO:0007669"/>
    <property type="project" value="UniProtKB-UniRule"/>
</dbReference>
<dbReference type="PIRSF" id="PIRSF006005">
    <property type="entry name" value="GalT_BS"/>
    <property type="match status" value="1"/>
</dbReference>
<evidence type="ECO:0000256" key="8">
    <source>
        <dbReference type="ARBA" id="ARBA00023144"/>
    </source>
</evidence>
<dbReference type="HAMAP" id="MF_00571">
    <property type="entry name" value="GalP_UDP_trans"/>
    <property type="match status" value="1"/>
</dbReference>
<gene>
    <name evidence="10" type="primary">galT</name>
    <name evidence="13" type="ORF">U472_00040</name>
</gene>
<evidence type="ECO:0000259" key="11">
    <source>
        <dbReference type="Pfam" id="PF01087"/>
    </source>
</evidence>
<dbReference type="Proteomes" id="UP000093514">
    <property type="component" value="Unassembled WGS sequence"/>
</dbReference>
<evidence type="ECO:0000259" key="12">
    <source>
        <dbReference type="Pfam" id="PF02744"/>
    </source>
</evidence>
<protein>
    <recommendedName>
        <fullName evidence="10">Galactose-1-phosphate uridylyltransferase</fullName>
        <shortName evidence="10">Gal-1-P uridylyltransferase</shortName>
        <ecNumber evidence="10">2.7.7.12</ecNumber>
    </recommendedName>
    <alternativeName>
        <fullName evidence="10">UDP-glucose--hexose-1-phosphate uridylyltransferase</fullName>
    </alternativeName>
</protein>
<dbReference type="UniPathway" id="UPA00214"/>
<evidence type="ECO:0000256" key="10">
    <source>
        <dbReference type="HAMAP-Rule" id="MF_00571"/>
    </source>
</evidence>
<feature type="domain" description="Galactose-1-phosphate uridyl transferase N-terminal" evidence="11">
    <location>
        <begin position="57"/>
        <end position="234"/>
    </location>
</feature>
<name>A0A1C0ADH8_9FIRM</name>
<dbReference type="InterPro" id="IPR005850">
    <property type="entry name" value="GalP_Utransf_C"/>
</dbReference>